<dbReference type="InterPro" id="IPR036409">
    <property type="entry name" value="Aldolase_II/adducin_N_sf"/>
</dbReference>
<sequence length="357" mass="39645">MPATRSNIMLYSTPGRSASVALVTIASSVPDRQSPQAFANNLLAPRLRSPPPSRRDWGTAPPHACCAQVTACCKAFAALGFRQVNAPGNGAHTKRKRMSPAEAARLREVPSDMTEAEWEQRVNLAACYRLVALYGWDDLVDTHISARVPGPEHHFLINPYGLMFDEITASSLVKVDLDGNQLTESPYKINPAGFTIHSAIHEVREDAGCVIHLHTPDGTAVASCMDGLLPINQTAHFVTGDLAYHDYEGVALDHDERPRLQRDLSDKNHMLLRNHGTLTVGRTVASAFERMYHLERACTMQVRTKMLGPTAYPLEQMVIDKNHDLIANRDAMELRSTKLVWPPLLRKLDRIDPSYRS</sequence>
<dbReference type="NCBIfam" id="NF005451">
    <property type="entry name" value="PRK07044.1"/>
    <property type="match status" value="1"/>
</dbReference>
<dbReference type="EMBL" id="BX572598">
    <property type="protein sequence ID" value="CAE27292.1"/>
    <property type="molecule type" value="Genomic_DNA"/>
</dbReference>
<reference evidence="3" key="1">
    <citation type="journal article" date="2004" name="Nat. Biotechnol.">
        <title>Complete genome sequence of the metabolically versatile photosynthetic bacterium Rhodopseudomonas palustris.</title>
        <authorList>
            <person name="Larimer F.W."/>
            <person name="Chain P."/>
            <person name="Hauser L."/>
            <person name="Lamerdin J."/>
            <person name="Malfatti S."/>
            <person name="Do L."/>
            <person name="Land M.L."/>
            <person name="Pelletier D.A."/>
            <person name="Beatty J.T."/>
            <person name="Lang A.S."/>
            <person name="Tabita F.R."/>
            <person name="Gibson J.L."/>
            <person name="Hanson T.E."/>
            <person name="Bobst C."/>
            <person name="Torres J.L."/>
            <person name="Peres C."/>
            <person name="Harrison F.H."/>
            <person name="Gibson J."/>
            <person name="Harwood C.S."/>
        </authorList>
    </citation>
    <scope>NUCLEOTIDE SEQUENCE [LARGE SCALE GENOMIC DNA]</scope>
    <source>
        <strain evidence="3">CGA009</strain>
    </source>
</reference>
<dbReference type="GO" id="GO:0005856">
    <property type="term" value="C:cytoskeleton"/>
    <property type="evidence" value="ECO:0007669"/>
    <property type="project" value="TreeGrafter"/>
</dbReference>
<evidence type="ECO:0000313" key="3">
    <source>
        <dbReference type="EMBL" id="CAE27292.1"/>
    </source>
</evidence>
<gene>
    <name evidence="3" type="ordered locus">RPA1851</name>
</gene>
<dbReference type="Pfam" id="PF00596">
    <property type="entry name" value="Aldolase_II"/>
    <property type="match status" value="1"/>
</dbReference>
<dbReference type="STRING" id="258594.RPA1851"/>
<dbReference type="eggNOG" id="COG0235">
    <property type="taxonomic scope" value="Bacteria"/>
</dbReference>
<accession>Q6N8Q2</accession>
<comment type="similarity">
    <text evidence="1">Belongs to the aldolase class II family.</text>
</comment>
<dbReference type="Gene3D" id="3.40.225.10">
    <property type="entry name" value="Class II aldolase/adducin N-terminal domain"/>
    <property type="match status" value="1"/>
</dbReference>
<dbReference type="InterPro" id="IPR001303">
    <property type="entry name" value="Aldolase_II/adducin_N"/>
</dbReference>
<dbReference type="PANTHER" id="PTHR10672">
    <property type="entry name" value="ADDUCIN"/>
    <property type="match status" value="1"/>
</dbReference>
<dbReference type="GO" id="GO:0051015">
    <property type="term" value="F:actin filament binding"/>
    <property type="evidence" value="ECO:0007669"/>
    <property type="project" value="TreeGrafter"/>
</dbReference>
<dbReference type="InterPro" id="IPR051017">
    <property type="entry name" value="Aldolase-II_Adducin_sf"/>
</dbReference>
<dbReference type="AlphaFoldDB" id="Q6N8Q2"/>
<dbReference type="HOGENOM" id="CLU_006033_0_0_5"/>
<name>Q6N8Q2_RHOPA</name>
<dbReference type="SMART" id="SM01007">
    <property type="entry name" value="Aldolase_II"/>
    <property type="match status" value="1"/>
</dbReference>
<dbReference type="FunFam" id="3.40.225.10:FF:000013">
    <property type="entry name" value="Class II aldolase"/>
    <property type="match status" value="1"/>
</dbReference>
<evidence type="ECO:0000259" key="2">
    <source>
        <dbReference type="SMART" id="SM01007"/>
    </source>
</evidence>
<feature type="domain" description="Class II aldolase/adducin N-terminal" evidence="2">
    <location>
        <begin position="122"/>
        <end position="302"/>
    </location>
</feature>
<evidence type="ECO:0000256" key="1">
    <source>
        <dbReference type="ARBA" id="ARBA00037961"/>
    </source>
</evidence>
<dbReference type="PhylomeDB" id="Q6N8Q2"/>
<proteinExistence type="inferred from homology"/>
<protein>
    <submittedName>
        <fullName evidence="3">Aldolase</fullName>
    </submittedName>
</protein>
<organism evidence="3">
    <name type="scientific">Rhodopseudomonas palustris (strain ATCC BAA-98 / CGA009)</name>
    <dbReference type="NCBI Taxonomy" id="258594"/>
    <lineage>
        <taxon>Bacteria</taxon>
        <taxon>Pseudomonadati</taxon>
        <taxon>Pseudomonadota</taxon>
        <taxon>Alphaproteobacteria</taxon>
        <taxon>Hyphomicrobiales</taxon>
        <taxon>Nitrobacteraceae</taxon>
        <taxon>Rhodopseudomonas</taxon>
    </lineage>
</organism>
<dbReference type="PANTHER" id="PTHR10672:SF3">
    <property type="entry name" value="PROTEIN HU-LI TAI SHAO"/>
    <property type="match status" value="1"/>
</dbReference>
<dbReference type="SUPFAM" id="SSF53639">
    <property type="entry name" value="AraD/HMP-PK domain-like"/>
    <property type="match status" value="1"/>
</dbReference>